<evidence type="ECO:0000313" key="3">
    <source>
        <dbReference type="Proteomes" id="UP000887116"/>
    </source>
</evidence>
<evidence type="ECO:0000313" key="2">
    <source>
        <dbReference type="EMBL" id="GFQ90822.1"/>
    </source>
</evidence>
<dbReference type="OrthoDB" id="10581880at2759"/>
<dbReference type="AlphaFoldDB" id="A0A8X6FXR2"/>
<gene>
    <name evidence="2" type="ORF">TNCT_121801</name>
</gene>
<feature type="region of interest" description="Disordered" evidence="1">
    <location>
        <begin position="49"/>
        <end position="77"/>
    </location>
</feature>
<dbReference type="Proteomes" id="UP000887116">
    <property type="component" value="Unassembled WGS sequence"/>
</dbReference>
<dbReference type="EMBL" id="BMAO01023772">
    <property type="protein sequence ID" value="GFQ90822.1"/>
    <property type="molecule type" value="Genomic_DNA"/>
</dbReference>
<accession>A0A8X6FXR2</accession>
<keyword evidence="3" id="KW-1185">Reference proteome</keyword>
<feature type="compositionally biased region" description="Basic residues" evidence="1">
    <location>
        <begin position="51"/>
        <end position="65"/>
    </location>
</feature>
<protein>
    <submittedName>
        <fullName evidence="2">Uncharacterized protein</fullName>
    </submittedName>
</protein>
<sequence>MPFHPEMLILKTHKWQWSGIRHRAQIPREGIKKKRNDVGKKKTIPLVRSGARSRTKGCRKGRRGWPTRGSGGRAEKVWERTQEEAEETLAELISTGLDLIPLLLSTFLLLACDEQCCFEECGNINPF</sequence>
<comment type="caution">
    <text evidence="2">The sequence shown here is derived from an EMBL/GenBank/DDBJ whole genome shotgun (WGS) entry which is preliminary data.</text>
</comment>
<organism evidence="2 3">
    <name type="scientific">Trichonephila clavata</name>
    <name type="common">Joro spider</name>
    <name type="synonym">Nephila clavata</name>
    <dbReference type="NCBI Taxonomy" id="2740835"/>
    <lineage>
        <taxon>Eukaryota</taxon>
        <taxon>Metazoa</taxon>
        <taxon>Ecdysozoa</taxon>
        <taxon>Arthropoda</taxon>
        <taxon>Chelicerata</taxon>
        <taxon>Arachnida</taxon>
        <taxon>Araneae</taxon>
        <taxon>Araneomorphae</taxon>
        <taxon>Entelegynae</taxon>
        <taxon>Araneoidea</taxon>
        <taxon>Nephilidae</taxon>
        <taxon>Trichonephila</taxon>
    </lineage>
</organism>
<evidence type="ECO:0000256" key="1">
    <source>
        <dbReference type="SAM" id="MobiDB-lite"/>
    </source>
</evidence>
<proteinExistence type="predicted"/>
<name>A0A8X6FXR2_TRICU</name>
<reference evidence="2" key="1">
    <citation type="submission" date="2020-07" db="EMBL/GenBank/DDBJ databases">
        <title>Multicomponent nature underlies the extraordinary mechanical properties of spider dragline silk.</title>
        <authorList>
            <person name="Kono N."/>
            <person name="Nakamura H."/>
            <person name="Mori M."/>
            <person name="Yoshida Y."/>
            <person name="Ohtoshi R."/>
            <person name="Malay A.D."/>
            <person name="Moran D.A.P."/>
            <person name="Tomita M."/>
            <person name="Numata K."/>
            <person name="Arakawa K."/>
        </authorList>
    </citation>
    <scope>NUCLEOTIDE SEQUENCE</scope>
</reference>